<accession>A0A0L8G7R2</accession>
<dbReference type="OrthoDB" id="6147624at2759"/>
<dbReference type="STRING" id="37653.A0A0L8G7R2"/>
<dbReference type="Pfam" id="PF13843">
    <property type="entry name" value="DDE_Tnp_1_7"/>
    <property type="match status" value="1"/>
</dbReference>
<gene>
    <name evidence="3" type="ORF">OCBIM_22038679mg</name>
</gene>
<dbReference type="InterPro" id="IPR029526">
    <property type="entry name" value="PGBD"/>
</dbReference>
<evidence type="ECO:0000259" key="2">
    <source>
        <dbReference type="Pfam" id="PF13843"/>
    </source>
</evidence>
<protein>
    <recommendedName>
        <fullName evidence="2">PiggyBac transposable element-derived protein domain-containing protein</fullName>
    </recommendedName>
</protein>
<sequence>LSTSSSRPVPSNLRSSRQAIPSSTTSPNDDSQSDIKAKIEHGSSPLEIFHEFLMDGMFQYIADETNDYAENHSQHVRPEHGVDWFPTTADKIKVLLALLILMGTMKKPTLAAYWNRYPATPIPFFREMMPCDRFLALLRNLHVNSGENQDDRLHIIQPIVDELAETFRTVFVPTQDICTDESLWKFKGFKQYNPTKCARFGVKVYKVCQSTGRAYGYTCNYIIYTGQDRLNLPAPTLMSIDVMLSLNENLFDKGYNIYMDSWFSSPDFLQPQARTNVCGTVKTCRPIITA</sequence>
<organism evidence="3">
    <name type="scientific">Octopus bimaculoides</name>
    <name type="common">California two-spotted octopus</name>
    <dbReference type="NCBI Taxonomy" id="37653"/>
    <lineage>
        <taxon>Eukaryota</taxon>
        <taxon>Metazoa</taxon>
        <taxon>Spiralia</taxon>
        <taxon>Lophotrochozoa</taxon>
        <taxon>Mollusca</taxon>
        <taxon>Cephalopoda</taxon>
        <taxon>Coleoidea</taxon>
        <taxon>Octopodiformes</taxon>
        <taxon>Octopoda</taxon>
        <taxon>Incirrata</taxon>
        <taxon>Octopodidae</taxon>
        <taxon>Octopus</taxon>
    </lineage>
</organism>
<evidence type="ECO:0000313" key="3">
    <source>
        <dbReference type="EMBL" id="KOF72899.1"/>
    </source>
</evidence>
<feature type="region of interest" description="Disordered" evidence="1">
    <location>
        <begin position="1"/>
        <end position="35"/>
    </location>
</feature>
<name>A0A0L8G7R2_OCTBM</name>
<feature type="compositionally biased region" description="Polar residues" evidence="1">
    <location>
        <begin position="1"/>
        <end position="30"/>
    </location>
</feature>
<dbReference type="AlphaFoldDB" id="A0A0L8G7R2"/>
<feature type="domain" description="PiggyBac transposable element-derived protein" evidence="2">
    <location>
        <begin position="44"/>
        <end position="285"/>
    </location>
</feature>
<dbReference type="PANTHER" id="PTHR46599:SF3">
    <property type="entry name" value="PIGGYBAC TRANSPOSABLE ELEMENT-DERIVED PROTEIN 4"/>
    <property type="match status" value="1"/>
</dbReference>
<feature type="non-terminal residue" evidence="3">
    <location>
        <position position="1"/>
    </location>
</feature>
<dbReference type="EMBL" id="KQ423438">
    <property type="protein sequence ID" value="KOF72899.1"/>
    <property type="molecule type" value="Genomic_DNA"/>
</dbReference>
<reference evidence="3" key="1">
    <citation type="submission" date="2015-07" db="EMBL/GenBank/DDBJ databases">
        <title>MeaNS - Measles Nucleotide Surveillance Program.</title>
        <authorList>
            <person name="Tran T."/>
            <person name="Druce J."/>
        </authorList>
    </citation>
    <scope>NUCLEOTIDE SEQUENCE</scope>
    <source>
        <strain evidence="3">UCB-OBI-ISO-001</strain>
        <tissue evidence="3">Gonad</tissue>
    </source>
</reference>
<dbReference type="PANTHER" id="PTHR46599">
    <property type="entry name" value="PIGGYBAC TRANSPOSABLE ELEMENT-DERIVED PROTEIN 4"/>
    <property type="match status" value="1"/>
</dbReference>
<evidence type="ECO:0000256" key="1">
    <source>
        <dbReference type="SAM" id="MobiDB-lite"/>
    </source>
</evidence>
<proteinExistence type="predicted"/>